<name>A0A1G2RLJ9_9BACT</name>
<gene>
    <name evidence="1" type="ORF">A3B24_03340</name>
</gene>
<accession>A0A1G2RLJ9</accession>
<evidence type="ECO:0000313" key="1">
    <source>
        <dbReference type="EMBL" id="OHA72901.1"/>
    </source>
</evidence>
<protein>
    <submittedName>
        <fullName evidence="1">Uncharacterized protein</fullName>
    </submittedName>
</protein>
<dbReference type="STRING" id="1802461.A3B24_03340"/>
<sequence length="82" mass="9495">MVPVFVWPQTFAPEGQLCPWLETQDVTQLPPEHTWFVPHDWPFVLLLHAPYSVEEEEEQVPGLEPQKEYVVVISPLSSQVLE</sequence>
<organism evidence="1 2">
    <name type="scientific">Candidatus Wildermuthbacteria bacterium RIFCSPLOWO2_01_FULL_48_16</name>
    <dbReference type="NCBI Taxonomy" id="1802461"/>
    <lineage>
        <taxon>Bacteria</taxon>
        <taxon>Candidatus Wildermuthiibacteriota</taxon>
    </lineage>
</organism>
<evidence type="ECO:0000313" key="2">
    <source>
        <dbReference type="Proteomes" id="UP000176917"/>
    </source>
</evidence>
<reference evidence="1 2" key="1">
    <citation type="journal article" date="2016" name="Nat. Commun.">
        <title>Thousands of microbial genomes shed light on interconnected biogeochemical processes in an aquifer system.</title>
        <authorList>
            <person name="Anantharaman K."/>
            <person name="Brown C.T."/>
            <person name="Hug L.A."/>
            <person name="Sharon I."/>
            <person name="Castelle C.J."/>
            <person name="Probst A.J."/>
            <person name="Thomas B.C."/>
            <person name="Singh A."/>
            <person name="Wilkins M.J."/>
            <person name="Karaoz U."/>
            <person name="Brodie E.L."/>
            <person name="Williams K.H."/>
            <person name="Hubbard S.S."/>
            <person name="Banfield J.F."/>
        </authorList>
    </citation>
    <scope>NUCLEOTIDE SEQUENCE [LARGE SCALE GENOMIC DNA]</scope>
</reference>
<dbReference type="Proteomes" id="UP000176917">
    <property type="component" value="Unassembled WGS sequence"/>
</dbReference>
<proteinExistence type="predicted"/>
<comment type="caution">
    <text evidence="1">The sequence shown here is derived from an EMBL/GenBank/DDBJ whole genome shotgun (WGS) entry which is preliminary data.</text>
</comment>
<dbReference type="EMBL" id="MHUG01000019">
    <property type="protein sequence ID" value="OHA72901.1"/>
    <property type="molecule type" value="Genomic_DNA"/>
</dbReference>
<dbReference type="AlphaFoldDB" id="A0A1G2RLJ9"/>